<reference evidence="3 4" key="1">
    <citation type="journal article" date="2013" name="PLoS ONE">
        <title>Poles Apart: Arctic and Antarctic Octadecabacter strains Share High Genome Plasticity and a New Type of Xanthorhodopsin.</title>
        <authorList>
            <person name="Vollmers J."/>
            <person name="Voget S."/>
            <person name="Dietrich S."/>
            <person name="Gollnow K."/>
            <person name="Smits M."/>
            <person name="Meyer K."/>
            <person name="Brinkhoff T."/>
            <person name="Simon M."/>
            <person name="Daniel R."/>
        </authorList>
    </citation>
    <scope>NUCLEOTIDE SEQUENCE [LARGE SCALE GENOMIC DNA]</scope>
    <source>
        <strain evidence="3 4">307</strain>
    </source>
</reference>
<dbReference type="GO" id="GO:0004177">
    <property type="term" value="F:aminopeptidase activity"/>
    <property type="evidence" value="ECO:0007669"/>
    <property type="project" value="UniProtKB-ARBA"/>
</dbReference>
<dbReference type="InterPro" id="IPR000994">
    <property type="entry name" value="Pept_M24"/>
</dbReference>
<dbReference type="InterPro" id="IPR001714">
    <property type="entry name" value="Pept_M24_MAP"/>
</dbReference>
<dbReference type="InterPro" id="IPR036005">
    <property type="entry name" value="Creatinase/aminopeptidase-like"/>
</dbReference>
<dbReference type="EMBL" id="CP003740">
    <property type="protein sequence ID" value="AGI69608.1"/>
    <property type="molecule type" value="Genomic_DNA"/>
</dbReference>
<dbReference type="SUPFAM" id="SSF55920">
    <property type="entry name" value="Creatinase/aminopeptidase"/>
    <property type="match status" value="1"/>
</dbReference>
<dbReference type="Gene3D" id="3.40.350.10">
    <property type="entry name" value="Creatinase/prolidase N-terminal domain"/>
    <property type="match status" value="1"/>
</dbReference>
<dbReference type="Pfam" id="PF00557">
    <property type="entry name" value="Peptidase_M24"/>
    <property type="match status" value="1"/>
</dbReference>
<dbReference type="SUPFAM" id="SSF53092">
    <property type="entry name" value="Creatinase/prolidase N-terminal domain"/>
    <property type="match status" value="1"/>
</dbReference>
<dbReference type="PRINTS" id="PR00599">
    <property type="entry name" value="MAPEPTIDASE"/>
</dbReference>
<dbReference type="InterPro" id="IPR029149">
    <property type="entry name" value="Creatin/AminoP/Spt16_N"/>
</dbReference>
<gene>
    <name evidence="3" type="ORF">OAN307_c42110</name>
</gene>
<evidence type="ECO:0000313" key="4">
    <source>
        <dbReference type="Proteomes" id="UP000005307"/>
    </source>
</evidence>
<evidence type="ECO:0008006" key="5">
    <source>
        <dbReference type="Google" id="ProtNLM"/>
    </source>
</evidence>
<feature type="domain" description="Peptidase M24" evidence="1">
    <location>
        <begin position="168"/>
        <end position="367"/>
    </location>
</feature>
<evidence type="ECO:0000259" key="1">
    <source>
        <dbReference type="Pfam" id="PF00557"/>
    </source>
</evidence>
<dbReference type="CDD" id="cd01066">
    <property type="entry name" value="APP_MetAP"/>
    <property type="match status" value="1"/>
</dbReference>
<feature type="domain" description="Creatinase N-terminal" evidence="2">
    <location>
        <begin position="16"/>
        <end position="160"/>
    </location>
</feature>
<name>M9RCX3_9RHOB</name>
<dbReference type="GO" id="GO:0008235">
    <property type="term" value="F:metalloexopeptidase activity"/>
    <property type="evidence" value="ECO:0007669"/>
    <property type="project" value="UniProtKB-ARBA"/>
</dbReference>
<dbReference type="Pfam" id="PF01321">
    <property type="entry name" value="Creatinase_N"/>
    <property type="match status" value="1"/>
</dbReference>
<dbReference type="STRING" id="391626.OAN307_c42110"/>
<organism evidence="3 4">
    <name type="scientific">Octadecabacter antarcticus 307</name>
    <dbReference type="NCBI Taxonomy" id="391626"/>
    <lineage>
        <taxon>Bacteria</taxon>
        <taxon>Pseudomonadati</taxon>
        <taxon>Pseudomonadota</taxon>
        <taxon>Alphaproteobacteria</taxon>
        <taxon>Rhodobacterales</taxon>
        <taxon>Roseobacteraceae</taxon>
        <taxon>Octadecabacter</taxon>
    </lineage>
</organism>
<accession>M9RCX3</accession>
<dbReference type="eggNOG" id="COG0006">
    <property type="taxonomic scope" value="Bacteria"/>
</dbReference>
<keyword evidence="4" id="KW-1185">Reference proteome</keyword>
<protein>
    <recommendedName>
        <fullName evidence="5">Metallopeptidase</fullName>
    </recommendedName>
</protein>
<dbReference type="PANTHER" id="PTHR46112">
    <property type="entry name" value="AMINOPEPTIDASE"/>
    <property type="match status" value="1"/>
</dbReference>
<evidence type="ECO:0000313" key="3">
    <source>
        <dbReference type="EMBL" id="AGI69608.1"/>
    </source>
</evidence>
<dbReference type="InterPro" id="IPR050659">
    <property type="entry name" value="Peptidase_M24B"/>
</dbReference>
<dbReference type="InterPro" id="IPR000587">
    <property type="entry name" value="Creatinase_N"/>
</dbReference>
<dbReference type="KEGG" id="oat:OAN307_c42110"/>
<dbReference type="AlphaFoldDB" id="M9RCX3"/>
<proteinExistence type="predicted"/>
<dbReference type="Gene3D" id="3.90.230.10">
    <property type="entry name" value="Creatinase/methionine aminopeptidase superfamily"/>
    <property type="match status" value="1"/>
</dbReference>
<sequence>MSPPIRGFATAEFTARTLRAQAEMAHKGLAALLLTTEPEVRYYTGFLTRFWESPTRPWFIVIPAGGDPIAVIPSIGAHLMGQTWITDIRTWQAPDYDDDGTGLLAQTLRDITPSNGKIGIAHKMESHVRMPLASLKAIEASLNGRALVGDGGITRDLRLVKSEAEIAKIRTAAQIADRAFDRVSEIAREGIPLSKVFRDFQALCLSEGADWVPYLAGAADRDGYNDVISPATDSRLCQGDVLMLDTGLVWDGYFCDFDRNFSVGEPRKATQSAHAQLIDATHAAFALAKPGAMISDLFHAMNGVINPSGETMEAGRLGHGLGMQLTEWPSIIARDHTLLVEGMVLTLEPSVNLQDGKIMVHEENIVIRESGAEFLSTPQDRQIRIAG</sequence>
<dbReference type="PANTHER" id="PTHR46112:SF2">
    <property type="entry name" value="XAA-PRO AMINOPEPTIDASE P-RELATED"/>
    <property type="match status" value="1"/>
</dbReference>
<dbReference type="OrthoDB" id="9806388at2"/>
<dbReference type="HOGENOM" id="CLU_017266_4_1_5"/>
<dbReference type="RefSeq" id="WP_015501529.1">
    <property type="nucleotide sequence ID" value="NC_020911.1"/>
</dbReference>
<dbReference type="Proteomes" id="UP000005307">
    <property type="component" value="Chromosome"/>
</dbReference>
<evidence type="ECO:0000259" key="2">
    <source>
        <dbReference type="Pfam" id="PF01321"/>
    </source>
</evidence>